<dbReference type="EMBL" id="KZ293676">
    <property type="protein sequence ID" value="PBK87897.1"/>
    <property type="molecule type" value="Genomic_DNA"/>
</dbReference>
<accession>A0A2H3DFM9</accession>
<gene>
    <name evidence="1" type="ORF">ARMGADRAFT_1034501</name>
</gene>
<protein>
    <submittedName>
        <fullName evidence="1">Uncharacterized protein</fullName>
    </submittedName>
</protein>
<dbReference type="OrthoDB" id="3002131at2759"/>
<evidence type="ECO:0000313" key="2">
    <source>
        <dbReference type="Proteomes" id="UP000217790"/>
    </source>
</evidence>
<name>A0A2H3DFM9_ARMGA</name>
<sequence>MEIPPEQFKLLLAADHYILLCQARTRHPAVVDMNTLATSMQPEIKSILDSIHPFLAAHESYFPKDSNLIVIHFLVMATALANNLSPAFQSSHWDSWKIENSTRMFKLLGVVPEHIFCQGLCWEHFQGAASNAWFANFMDHYLFLHLMHTQYPQVLDFDILVNWCQPDMVNLINHVHPFLVAHVEHFLDDRDPLALQFLITATVVANNLGPCFFNLDWTLWLVQDPHHLVIGFQNFKSLFTGNLHFPGSQHLVIYLDLSPSSKATLYTSDLSFFQNLDKLPNVIVDALQLLSRAGVYPIYLPA</sequence>
<dbReference type="AlphaFoldDB" id="A0A2H3DFM9"/>
<evidence type="ECO:0000313" key="1">
    <source>
        <dbReference type="EMBL" id="PBK87897.1"/>
    </source>
</evidence>
<organism evidence="1 2">
    <name type="scientific">Armillaria gallica</name>
    <name type="common">Bulbous honey fungus</name>
    <name type="synonym">Armillaria bulbosa</name>
    <dbReference type="NCBI Taxonomy" id="47427"/>
    <lineage>
        <taxon>Eukaryota</taxon>
        <taxon>Fungi</taxon>
        <taxon>Dikarya</taxon>
        <taxon>Basidiomycota</taxon>
        <taxon>Agaricomycotina</taxon>
        <taxon>Agaricomycetes</taxon>
        <taxon>Agaricomycetidae</taxon>
        <taxon>Agaricales</taxon>
        <taxon>Marasmiineae</taxon>
        <taxon>Physalacriaceae</taxon>
        <taxon>Armillaria</taxon>
    </lineage>
</organism>
<proteinExistence type="predicted"/>
<reference evidence="2" key="1">
    <citation type="journal article" date="2017" name="Nat. Ecol. Evol.">
        <title>Genome expansion and lineage-specific genetic innovations in the forest pathogenic fungi Armillaria.</title>
        <authorList>
            <person name="Sipos G."/>
            <person name="Prasanna A.N."/>
            <person name="Walter M.C."/>
            <person name="O'Connor E."/>
            <person name="Balint B."/>
            <person name="Krizsan K."/>
            <person name="Kiss B."/>
            <person name="Hess J."/>
            <person name="Varga T."/>
            <person name="Slot J."/>
            <person name="Riley R."/>
            <person name="Boka B."/>
            <person name="Rigling D."/>
            <person name="Barry K."/>
            <person name="Lee J."/>
            <person name="Mihaltcheva S."/>
            <person name="LaButti K."/>
            <person name="Lipzen A."/>
            <person name="Waldron R."/>
            <person name="Moloney N.M."/>
            <person name="Sperisen C."/>
            <person name="Kredics L."/>
            <person name="Vagvoelgyi C."/>
            <person name="Patrignani A."/>
            <person name="Fitzpatrick D."/>
            <person name="Nagy I."/>
            <person name="Doyle S."/>
            <person name="Anderson J.B."/>
            <person name="Grigoriev I.V."/>
            <person name="Gueldener U."/>
            <person name="Muensterkoetter M."/>
            <person name="Nagy L.G."/>
        </authorList>
    </citation>
    <scope>NUCLEOTIDE SEQUENCE [LARGE SCALE GENOMIC DNA]</scope>
    <source>
        <strain evidence="2">Ar21-2</strain>
    </source>
</reference>
<dbReference type="Proteomes" id="UP000217790">
    <property type="component" value="Unassembled WGS sequence"/>
</dbReference>
<keyword evidence="2" id="KW-1185">Reference proteome</keyword>
<dbReference type="InParanoid" id="A0A2H3DFM9"/>